<name>A0A7W6BPG2_9HYPH</name>
<dbReference type="EMBL" id="JACIDO010000001">
    <property type="protein sequence ID" value="MBB3934507.1"/>
    <property type="molecule type" value="Genomic_DNA"/>
</dbReference>
<evidence type="ECO:0000313" key="1">
    <source>
        <dbReference type="EMBL" id="MBB3934507.1"/>
    </source>
</evidence>
<dbReference type="Proteomes" id="UP000531216">
    <property type="component" value="Unassembled WGS sequence"/>
</dbReference>
<reference evidence="1 2" key="1">
    <citation type="submission" date="2020-08" db="EMBL/GenBank/DDBJ databases">
        <title>Genomic Encyclopedia of Type Strains, Phase IV (KMG-IV): sequencing the most valuable type-strain genomes for metagenomic binning, comparative biology and taxonomic classification.</title>
        <authorList>
            <person name="Goeker M."/>
        </authorList>
    </citation>
    <scope>NUCLEOTIDE SEQUENCE [LARGE SCALE GENOMIC DNA]</scope>
    <source>
        <strain evidence="1 2">DSM 25024</strain>
    </source>
</reference>
<proteinExistence type="predicted"/>
<keyword evidence="2" id="KW-1185">Reference proteome</keyword>
<sequence>MPERPTEGGSIPAALERSEELFAQGVGCSAAAAQAAAQTGGQVLSVRASQQGDRTVCVVTVLIPASDGNRPRRQTITIEQ</sequence>
<dbReference type="AlphaFoldDB" id="A0A7W6BPG2"/>
<comment type="caution">
    <text evidence="1">The sequence shown here is derived from an EMBL/GenBank/DDBJ whole genome shotgun (WGS) entry which is preliminary data.</text>
</comment>
<protein>
    <submittedName>
        <fullName evidence="1">Putative hemolysin</fullName>
    </submittedName>
</protein>
<evidence type="ECO:0000313" key="2">
    <source>
        <dbReference type="Proteomes" id="UP000531216"/>
    </source>
</evidence>
<organism evidence="1 2">
    <name type="scientific">Aureimonas phyllosphaerae</name>
    <dbReference type="NCBI Taxonomy" id="1166078"/>
    <lineage>
        <taxon>Bacteria</taxon>
        <taxon>Pseudomonadati</taxon>
        <taxon>Pseudomonadota</taxon>
        <taxon>Alphaproteobacteria</taxon>
        <taxon>Hyphomicrobiales</taxon>
        <taxon>Aurantimonadaceae</taxon>
        <taxon>Aureimonas</taxon>
    </lineage>
</organism>
<dbReference type="RefSeq" id="WP_175526720.1">
    <property type="nucleotide sequence ID" value="NZ_FOOA01000001.1"/>
</dbReference>
<accession>A0A7W6BPG2</accession>
<gene>
    <name evidence="1" type="ORF">GGR05_000618</name>
</gene>